<reference evidence="3 4" key="1">
    <citation type="journal article" date="2019" name="Plant Biotechnol. J.">
        <title>The red bayberry genome and genetic basis of sex determination.</title>
        <authorList>
            <person name="Jia H.M."/>
            <person name="Jia H.J."/>
            <person name="Cai Q.L."/>
            <person name="Wang Y."/>
            <person name="Zhao H.B."/>
            <person name="Yang W.F."/>
            <person name="Wang G.Y."/>
            <person name="Li Y.H."/>
            <person name="Zhan D.L."/>
            <person name="Shen Y.T."/>
            <person name="Niu Q.F."/>
            <person name="Chang L."/>
            <person name="Qiu J."/>
            <person name="Zhao L."/>
            <person name="Xie H.B."/>
            <person name="Fu W.Y."/>
            <person name="Jin J."/>
            <person name="Li X.W."/>
            <person name="Jiao Y."/>
            <person name="Zhou C.C."/>
            <person name="Tu T."/>
            <person name="Chai C.Y."/>
            <person name="Gao J.L."/>
            <person name="Fan L.J."/>
            <person name="van de Weg E."/>
            <person name="Wang J.Y."/>
            <person name="Gao Z.S."/>
        </authorList>
    </citation>
    <scope>NUCLEOTIDE SEQUENCE [LARGE SCALE GENOMIC DNA]</scope>
    <source>
        <tissue evidence="3">Leaves</tissue>
    </source>
</reference>
<organism evidence="3 4">
    <name type="scientific">Morella rubra</name>
    <name type="common">Chinese bayberry</name>
    <dbReference type="NCBI Taxonomy" id="262757"/>
    <lineage>
        <taxon>Eukaryota</taxon>
        <taxon>Viridiplantae</taxon>
        <taxon>Streptophyta</taxon>
        <taxon>Embryophyta</taxon>
        <taxon>Tracheophyta</taxon>
        <taxon>Spermatophyta</taxon>
        <taxon>Magnoliopsida</taxon>
        <taxon>eudicotyledons</taxon>
        <taxon>Gunneridae</taxon>
        <taxon>Pentapetalae</taxon>
        <taxon>rosids</taxon>
        <taxon>fabids</taxon>
        <taxon>Fagales</taxon>
        <taxon>Myricaceae</taxon>
        <taxon>Morella</taxon>
    </lineage>
</organism>
<feature type="compositionally biased region" description="Basic and acidic residues" evidence="1">
    <location>
        <begin position="376"/>
        <end position="391"/>
    </location>
</feature>
<feature type="compositionally biased region" description="Acidic residues" evidence="1">
    <location>
        <begin position="213"/>
        <end position="231"/>
    </location>
</feature>
<keyword evidence="2" id="KW-0812">Transmembrane</keyword>
<feature type="region of interest" description="Disordered" evidence="1">
    <location>
        <begin position="330"/>
        <end position="410"/>
    </location>
</feature>
<feature type="compositionally biased region" description="Polar residues" evidence="1">
    <location>
        <begin position="265"/>
        <end position="278"/>
    </location>
</feature>
<feature type="compositionally biased region" description="Basic and acidic residues" evidence="1">
    <location>
        <begin position="169"/>
        <end position="186"/>
    </location>
</feature>
<sequence>MLKQSPCRVQRSKSFKVKHAIHVVLLLAICIWLLYQVKHSHERKRAHEESSGKISEKKQTGHETIKLGRKDLHPQLEETDLGTERKEELEQEIEDNKQEETEDEVRGGEDDEIDGHHQERVEDEEPEEVEDLIDVDDREREAGIDELDGEGNENQIEDVSFSDDQDQIEVERNTQEAREENYKGDDASSAVVQNTRTISNEFEVGGLRKVKEQEDENEEKIEVEQDNETDSTLEVAVNLKNPVPQVENGAFGDAARGEEKDSGSGLVNSEPGSNTTISKGEAYMKLKVRSNPTSIQDINITSNATNGETGVLSGSRSVIPKRTANLYASTLSEESSAAKTMEESDNTADRKSKEGSASMTTNESKDVVENESFDSSESKFYQEDGDSEKILELLAENENNMENGEDAAER</sequence>
<evidence type="ECO:0000256" key="1">
    <source>
        <dbReference type="SAM" id="MobiDB-lite"/>
    </source>
</evidence>
<evidence type="ECO:0000313" key="3">
    <source>
        <dbReference type="EMBL" id="KAB1204322.1"/>
    </source>
</evidence>
<gene>
    <name evidence="3" type="ORF">CJ030_MR8G014227</name>
</gene>
<dbReference type="AlphaFoldDB" id="A0A6A1UVC4"/>
<keyword evidence="4" id="KW-1185">Reference proteome</keyword>
<dbReference type="PANTHER" id="PTHR33700:SF25">
    <property type="entry name" value="TRANSMEMBRANE PROTEIN"/>
    <property type="match status" value="1"/>
</dbReference>
<dbReference type="OrthoDB" id="1928179at2759"/>
<comment type="caution">
    <text evidence="3">The sequence shown here is derived from an EMBL/GenBank/DDBJ whole genome shotgun (WGS) entry which is preliminary data.</text>
</comment>
<feature type="compositionally biased region" description="Basic and acidic residues" evidence="1">
    <location>
        <begin position="45"/>
        <end position="120"/>
    </location>
</feature>
<evidence type="ECO:0000256" key="2">
    <source>
        <dbReference type="SAM" id="Phobius"/>
    </source>
</evidence>
<dbReference type="EMBL" id="RXIC02000026">
    <property type="protein sequence ID" value="KAB1204322.1"/>
    <property type="molecule type" value="Genomic_DNA"/>
</dbReference>
<feature type="compositionally biased region" description="Acidic residues" evidence="1">
    <location>
        <begin position="121"/>
        <end position="134"/>
    </location>
</feature>
<evidence type="ECO:0000313" key="4">
    <source>
        <dbReference type="Proteomes" id="UP000516437"/>
    </source>
</evidence>
<protein>
    <submittedName>
        <fullName evidence="3">Uncharacterized protein</fullName>
    </submittedName>
</protein>
<keyword evidence="2" id="KW-0472">Membrane</keyword>
<name>A0A6A1UVC4_9ROSI</name>
<accession>A0A6A1UVC4</accession>
<dbReference type="PANTHER" id="PTHR33700">
    <property type="entry name" value="MYB-LIKE PROTEIN X"/>
    <property type="match status" value="1"/>
</dbReference>
<feature type="compositionally biased region" description="Polar residues" evidence="1">
    <location>
        <begin position="290"/>
        <end position="314"/>
    </location>
</feature>
<feature type="region of interest" description="Disordered" evidence="1">
    <location>
        <begin position="42"/>
        <end position="314"/>
    </location>
</feature>
<feature type="transmembrane region" description="Helical" evidence="2">
    <location>
        <begin position="20"/>
        <end position="37"/>
    </location>
</feature>
<dbReference type="Proteomes" id="UP000516437">
    <property type="component" value="Chromosome 8"/>
</dbReference>
<feature type="compositionally biased region" description="Polar residues" evidence="1">
    <location>
        <begin position="190"/>
        <end position="200"/>
    </location>
</feature>
<proteinExistence type="predicted"/>
<keyword evidence="2" id="KW-1133">Transmembrane helix</keyword>
<feature type="compositionally biased region" description="Low complexity" evidence="1">
    <location>
        <begin position="392"/>
        <end position="402"/>
    </location>
</feature>